<feature type="non-terminal residue" evidence="2">
    <location>
        <position position="185"/>
    </location>
</feature>
<proteinExistence type="predicted"/>
<keyword evidence="1" id="KW-0175">Coiled coil</keyword>
<feature type="coiled-coil region" evidence="1">
    <location>
        <begin position="37"/>
        <end position="127"/>
    </location>
</feature>
<gene>
    <name evidence="2" type="ORF">METZ01_LOCUS256364</name>
</gene>
<dbReference type="AlphaFoldDB" id="A0A382IUZ0"/>
<accession>A0A382IUZ0</accession>
<protein>
    <submittedName>
        <fullName evidence="2">Uncharacterized protein</fullName>
    </submittedName>
</protein>
<evidence type="ECO:0000313" key="2">
    <source>
        <dbReference type="EMBL" id="SVC03510.1"/>
    </source>
</evidence>
<sequence length="185" mass="19975">MRKPTTTRRPRRFAAVFVLVASTIATTGVAAGEEGSIREAREQREDAAGRAAQAAEALELVEAEDSEVAGALMALDTVVALQEARIAEARQAIEAAEAEATLRWVETDRVATEIEDLRQRLRELAVDVYVSSMRPGAFLDSEDMTTAVLKSALLDAVIGDHGDLVARLRALESDREDIARSADQA</sequence>
<organism evidence="2">
    <name type="scientific">marine metagenome</name>
    <dbReference type="NCBI Taxonomy" id="408172"/>
    <lineage>
        <taxon>unclassified sequences</taxon>
        <taxon>metagenomes</taxon>
        <taxon>ecological metagenomes</taxon>
    </lineage>
</organism>
<name>A0A382IUZ0_9ZZZZ</name>
<dbReference type="EMBL" id="UINC01069829">
    <property type="protein sequence ID" value="SVC03510.1"/>
    <property type="molecule type" value="Genomic_DNA"/>
</dbReference>
<evidence type="ECO:0000256" key="1">
    <source>
        <dbReference type="SAM" id="Coils"/>
    </source>
</evidence>
<reference evidence="2" key="1">
    <citation type="submission" date="2018-05" db="EMBL/GenBank/DDBJ databases">
        <authorList>
            <person name="Lanie J.A."/>
            <person name="Ng W.-L."/>
            <person name="Kazmierczak K.M."/>
            <person name="Andrzejewski T.M."/>
            <person name="Davidsen T.M."/>
            <person name="Wayne K.J."/>
            <person name="Tettelin H."/>
            <person name="Glass J.I."/>
            <person name="Rusch D."/>
            <person name="Podicherti R."/>
            <person name="Tsui H.-C.T."/>
            <person name="Winkler M.E."/>
        </authorList>
    </citation>
    <scope>NUCLEOTIDE SEQUENCE</scope>
</reference>